<dbReference type="InterPro" id="IPR003661">
    <property type="entry name" value="HisK_dim/P_dom"/>
</dbReference>
<evidence type="ECO:0000256" key="9">
    <source>
        <dbReference type="ARBA" id="ARBA00022840"/>
    </source>
</evidence>
<keyword evidence="4" id="KW-0597">Phosphoprotein</keyword>
<dbReference type="Gene3D" id="3.30.565.10">
    <property type="entry name" value="Histidine kinase-like ATPase, C-terminal domain"/>
    <property type="match status" value="1"/>
</dbReference>
<evidence type="ECO:0000256" key="3">
    <source>
        <dbReference type="ARBA" id="ARBA00012438"/>
    </source>
</evidence>
<dbReference type="Gene3D" id="1.10.287.130">
    <property type="match status" value="1"/>
</dbReference>
<evidence type="ECO:0000256" key="2">
    <source>
        <dbReference type="ARBA" id="ARBA00004141"/>
    </source>
</evidence>
<dbReference type="CDD" id="cd00082">
    <property type="entry name" value="HisKA"/>
    <property type="match status" value="1"/>
</dbReference>
<sequence length="441" mass="47387">MTSIQGRLFAILLAGTGLLWLCAAAWIYAGATQRLQQVLDSRLQASAHMVASLLTDGNLVAASPGAARIPSLEGAGRPLSCQVWSLDGRLVARSEGAPLAKLSDQPPGFADHDVGGEPWRVYVVEDPAKGLRILVGDRLVERQALLAELIKSLLVPGLLILPLLGLLIWACLARGFRPLRALTGELNRRSEEDMRPIEAAPDAPTEIRPVVQALNDLFAKVEAARRQERAVTAFAAHELRTPLAGLKAQAQIAIAASHDAAVRDGALRQILVAVDRTTRLVRQLLSMAKLDSASEAERLEEIDLAALLAEVTEPQRGATGRVEIAPELRGLVLRGNRALLALALRNLHENAVQHMPPGGLVRWGLEDGDRLFVEDEGPGIPAEELPLVTQRFFRGRHKSPTGSGLGLAITELALRQGGWALALRNRVASPGLRAEILLRGA</sequence>
<keyword evidence="5" id="KW-0808">Transferase</keyword>
<dbReference type="SMART" id="SM00387">
    <property type="entry name" value="HATPase_c"/>
    <property type="match status" value="1"/>
</dbReference>
<feature type="domain" description="HAMP" evidence="13">
    <location>
        <begin position="173"/>
        <end position="226"/>
    </location>
</feature>
<dbReference type="OrthoDB" id="9815750at2"/>
<dbReference type="InterPro" id="IPR036890">
    <property type="entry name" value="HATPase_C_sf"/>
</dbReference>
<comment type="catalytic activity">
    <reaction evidence="1">
        <text>ATP + protein L-histidine = ADP + protein N-phospho-L-histidine.</text>
        <dbReference type="EC" id="2.7.13.3"/>
    </reaction>
</comment>
<accession>A0A1V2H822</accession>
<keyword evidence="10" id="KW-0472">Membrane</keyword>
<dbReference type="Pfam" id="PF00512">
    <property type="entry name" value="HisKA"/>
    <property type="match status" value="1"/>
</dbReference>
<dbReference type="Proteomes" id="UP000188879">
    <property type="component" value="Unassembled WGS sequence"/>
</dbReference>
<dbReference type="InterPro" id="IPR050428">
    <property type="entry name" value="TCS_sensor_his_kinase"/>
</dbReference>
<evidence type="ECO:0000256" key="10">
    <source>
        <dbReference type="ARBA" id="ARBA00022989"/>
    </source>
</evidence>
<dbReference type="PROSITE" id="PS50109">
    <property type="entry name" value="HIS_KIN"/>
    <property type="match status" value="1"/>
</dbReference>
<evidence type="ECO:0000313" key="15">
    <source>
        <dbReference type="Proteomes" id="UP000188879"/>
    </source>
</evidence>
<evidence type="ECO:0000256" key="1">
    <source>
        <dbReference type="ARBA" id="ARBA00000085"/>
    </source>
</evidence>
<dbReference type="RefSeq" id="WP_076955601.1">
    <property type="nucleotide sequence ID" value="NZ_MLCO01000009.1"/>
</dbReference>
<dbReference type="EC" id="2.7.13.3" evidence="3"/>
<keyword evidence="11" id="KW-0902">Two-component regulatory system</keyword>
<dbReference type="Pfam" id="PF08521">
    <property type="entry name" value="2CSK_N"/>
    <property type="match status" value="1"/>
</dbReference>
<gene>
    <name evidence="14" type="ORF">BKE38_01480</name>
</gene>
<proteinExistence type="predicted"/>
<comment type="subcellular location">
    <subcellularLocation>
        <location evidence="2">Membrane</location>
        <topology evidence="2">Multi-pass membrane protein</topology>
    </subcellularLocation>
</comment>
<dbReference type="InterPro" id="IPR013727">
    <property type="entry name" value="2CSK_N"/>
</dbReference>
<dbReference type="GO" id="GO:0000155">
    <property type="term" value="F:phosphorelay sensor kinase activity"/>
    <property type="evidence" value="ECO:0007669"/>
    <property type="project" value="InterPro"/>
</dbReference>
<keyword evidence="10" id="KW-1133">Transmembrane helix</keyword>
<dbReference type="Pfam" id="PF02518">
    <property type="entry name" value="HATPase_c"/>
    <property type="match status" value="1"/>
</dbReference>
<evidence type="ECO:0000256" key="8">
    <source>
        <dbReference type="ARBA" id="ARBA00022777"/>
    </source>
</evidence>
<protein>
    <recommendedName>
        <fullName evidence="3">histidine kinase</fullName>
        <ecNumber evidence="3">2.7.13.3</ecNumber>
    </recommendedName>
</protein>
<dbReference type="GO" id="GO:0005524">
    <property type="term" value="F:ATP binding"/>
    <property type="evidence" value="ECO:0007669"/>
    <property type="project" value="UniProtKB-KW"/>
</dbReference>
<feature type="domain" description="Histidine kinase" evidence="12">
    <location>
        <begin position="234"/>
        <end position="441"/>
    </location>
</feature>
<evidence type="ECO:0000256" key="11">
    <source>
        <dbReference type="ARBA" id="ARBA00023012"/>
    </source>
</evidence>
<dbReference type="SUPFAM" id="SSF55874">
    <property type="entry name" value="ATPase domain of HSP90 chaperone/DNA topoisomerase II/histidine kinase"/>
    <property type="match status" value="1"/>
</dbReference>
<keyword evidence="8 14" id="KW-0418">Kinase</keyword>
<dbReference type="InterPro" id="IPR005467">
    <property type="entry name" value="His_kinase_dom"/>
</dbReference>
<dbReference type="PANTHER" id="PTHR45436">
    <property type="entry name" value="SENSOR HISTIDINE KINASE YKOH"/>
    <property type="match status" value="1"/>
</dbReference>
<keyword evidence="6" id="KW-0812">Transmembrane</keyword>
<comment type="caution">
    <text evidence="14">The sequence shown here is derived from an EMBL/GenBank/DDBJ whole genome shotgun (WGS) entry which is preliminary data.</text>
</comment>
<evidence type="ECO:0000259" key="12">
    <source>
        <dbReference type="PROSITE" id="PS50109"/>
    </source>
</evidence>
<dbReference type="SMART" id="SM00388">
    <property type="entry name" value="HisKA"/>
    <property type="match status" value="1"/>
</dbReference>
<reference evidence="14 15" key="1">
    <citation type="submission" date="2016-10" db="EMBL/GenBank/DDBJ databases">
        <title>Draft Genome sequence of Roseomonas sp. strain M3.</title>
        <authorList>
            <person name="Subhash Y."/>
            <person name="Lee S."/>
        </authorList>
    </citation>
    <scope>NUCLEOTIDE SEQUENCE [LARGE SCALE GENOMIC DNA]</scope>
    <source>
        <strain evidence="14 15">M3</strain>
    </source>
</reference>
<organism evidence="14 15">
    <name type="scientific">Teichococcus deserti</name>
    <dbReference type="NCBI Taxonomy" id="1817963"/>
    <lineage>
        <taxon>Bacteria</taxon>
        <taxon>Pseudomonadati</taxon>
        <taxon>Pseudomonadota</taxon>
        <taxon>Alphaproteobacteria</taxon>
        <taxon>Acetobacterales</taxon>
        <taxon>Roseomonadaceae</taxon>
        <taxon>Roseomonas</taxon>
    </lineage>
</organism>
<keyword evidence="15" id="KW-1185">Reference proteome</keyword>
<dbReference type="AlphaFoldDB" id="A0A1V2H822"/>
<dbReference type="EMBL" id="MLCO01000009">
    <property type="protein sequence ID" value="ONG58901.1"/>
    <property type="molecule type" value="Genomic_DNA"/>
</dbReference>
<evidence type="ECO:0000256" key="7">
    <source>
        <dbReference type="ARBA" id="ARBA00022741"/>
    </source>
</evidence>
<dbReference type="SUPFAM" id="SSF47384">
    <property type="entry name" value="Homodimeric domain of signal transducing histidine kinase"/>
    <property type="match status" value="1"/>
</dbReference>
<dbReference type="InterPro" id="IPR036097">
    <property type="entry name" value="HisK_dim/P_sf"/>
</dbReference>
<name>A0A1V2H822_9PROT</name>
<evidence type="ECO:0000256" key="4">
    <source>
        <dbReference type="ARBA" id="ARBA00022553"/>
    </source>
</evidence>
<evidence type="ECO:0000259" key="13">
    <source>
        <dbReference type="PROSITE" id="PS50885"/>
    </source>
</evidence>
<dbReference type="PANTHER" id="PTHR45436:SF14">
    <property type="entry name" value="SENSOR PROTEIN QSEC"/>
    <property type="match status" value="1"/>
</dbReference>
<dbReference type="InterPro" id="IPR003660">
    <property type="entry name" value="HAMP_dom"/>
</dbReference>
<dbReference type="InterPro" id="IPR003594">
    <property type="entry name" value="HATPase_dom"/>
</dbReference>
<evidence type="ECO:0000313" key="14">
    <source>
        <dbReference type="EMBL" id="ONG58901.1"/>
    </source>
</evidence>
<dbReference type="PROSITE" id="PS50885">
    <property type="entry name" value="HAMP"/>
    <property type="match status" value="1"/>
</dbReference>
<evidence type="ECO:0000256" key="5">
    <source>
        <dbReference type="ARBA" id="ARBA00022679"/>
    </source>
</evidence>
<keyword evidence="9" id="KW-0067">ATP-binding</keyword>
<dbReference type="GO" id="GO:0005886">
    <property type="term" value="C:plasma membrane"/>
    <property type="evidence" value="ECO:0007669"/>
    <property type="project" value="TreeGrafter"/>
</dbReference>
<keyword evidence="7" id="KW-0547">Nucleotide-binding</keyword>
<evidence type="ECO:0000256" key="6">
    <source>
        <dbReference type="ARBA" id="ARBA00022692"/>
    </source>
</evidence>